<proteinExistence type="predicted"/>
<dbReference type="RefSeq" id="WP_262396124.1">
    <property type="nucleotide sequence ID" value="NZ_JACRTD010000011.1"/>
</dbReference>
<dbReference type="Pfam" id="PF12822">
    <property type="entry name" value="ECF_trnsprt"/>
    <property type="match status" value="1"/>
</dbReference>
<comment type="caution">
    <text evidence="2">The sequence shown here is derived from an EMBL/GenBank/DDBJ whole genome shotgun (WGS) entry which is preliminary data.</text>
</comment>
<organism evidence="2 3">
    <name type="scientific">Youxingia wuxianensis</name>
    <dbReference type="NCBI Taxonomy" id="2763678"/>
    <lineage>
        <taxon>Bacteria</taxon>
        <taxon>Bacillati</taxon>
        <taxon>Bacillota</taxon>
        <taxon>Clostridia</taxon>
        <taxon>Eubacteriales</taxon>
        <taxon>Oscillospiraceae</taxon>
        <taxon>Youxingia</taxon>
    </lineage>
</organism>
<dbReference type="Gene3D" id="1.10.1760.20">
    <property type="match status" value="1"/>
</dbReference>
<evidence type="ECO:0000256" key="1">
    <source>
        <dbReference type="SAM" id="Phobius"/>
    </source>
</evidence>
<name>A0A926ETN2_9FIRM</name>
<evidence type="ECO:0000313" key="2">
    <source>
        <dbReference type="EMBL" id="MBC8586402.1"/>
    </source>
</evidence>
<feature type="transmembrane region" description="Helical" evidence="1">
    <location>
        <begin position="6"/>
        <end position="24"/>
    </location>
</feature>
<dbReference type="GO" id="GO:0022857">
    <property type="term" value="F:transmembrane transporter activity"/>
    <property type="evidence" value="ECO:0007669"/>
    <property type="project" value="InterPro"/>
</dbReference>
<feature type="transmembrane region" description="Helical" evidence="1">
    <location>
        <begin position="141"/>
        <end position="168"/>
    </location>
</feature>
<keyword evidence="1" id="KW-0472">Membrane</keyword>
<accession>A0A926ETN2</accession>
<evidence type="ECO:0000313" key="3">
    <source>
        <dbReference type="Proteomes" id="UP000623678"/>
    </source>
</evidence>
<dbReference type="Proteomes" id="UP000623678">
    <property type="component" value="Unassembled WGS sequence"/>
</dbReference>
<feature type="transmembrane region" description="Helical" evidence="1">
    <location>
        <begin position="74"/>
        <end position="95"/>
    </location>
</feature>
<dbReference type="EMBL" id="JACRTD010000011">
    <property type="protein sequence ID" value="MBC8586402.1"/>
    <property type="molecule type" value="Genomic_DNA"/>
</dbReference>
<sequence>MKQTTKNITLAAVFFALGIILPFFTGQIPRFGNMLLPMHIPVFLCGLICGWKYGMGVGFLLPLVRFMLIGMPPLFPTGIAMAFELACYGLVAGLLYENSRWQCIIALYRSIVAAMLAGRIVWGIAQILLLGLSGSVFTWQMFLAGAFLNAIPGIIIQLILIPAVMVALNRTGLVRFKKSHPAQVPMGD</sequence>
<gene>
    <name evidence="2" type="ORF">H8705_12505</name>
</gene>
<dbReference type="AlphaFoldDB" id="A0A926ETN2"/>
<feature type="transmembrane region" description="Helical" evidence="1">
    <location>
        <begin position="107"/>
        <end position="129"/>
    </location>
</feature>
<keyword evidence="3" id="KW-1185">Reference proteome</keyword>
<dbReference type="InterPro" id="IPR024529">
    <property type="entry name" value="ECF_trnsprt_substrate-spec"/>
</dbReference>
<keyword evidence="1" id="KW-0812">Transmembrane</keyword>
<reference evidence="2" key="1">
    <citation type="submission" date="2020-08" db="EMBL/GenBank/DDBJ databases">
        <title>Genome public.</title>
        <authorList>
            <person name="Liu C."/>
            <person name="Sun Q."/>
        </authorList>
    </citation>
    <scope>NUCLEOTIDE SEQUENCE</scope>
    <source>
        <strain evidence="2">NSJ-64</strain>
    </source>
</reference>
<keyword evidence="1" id="KW-1133">Transmembrane helix</keyword>
<protein>
    <submittedName>
        <fullName evidence="2">ECF transporter S component</fullName>
    </submittedName>
</protein>
<feature type="transmembrane region" description="Helical" evidence="1">
    <location>
        <begin position="36"/>
        <end position="54"/>
    </location>
</feature>